<evidence type="ECO:0000313" key="7">
    <source>
        <dbReference type="Proteomes" id="UP000308181"/>
    </source>
</evidence>
<feature type="domain" description="Glycosyltransferase 2-like" evidence="5">
    <location>
        <begin position="49"/>
        <end position="158"/>
    </location>
</feature>
<feature type="transmembrane region" description="Helical" evidence="4">
    <location>
        <begin position="299"/>
        <end position="325"/>
    </location>
</feature>
<dbReference type="InterPro" id="IPR029044">
    <property type="entry name" value="Nucleotide-diphossugar_trans"/>
</dbReference>
<evidence type="ECO:0000313" key="6">
    <source>
        <dbReference type="EMBL" id="TKB95265.1"/>
    </source>
</evidence>
<comment type="similarity">
    <text evidence="1">Belongs to the glycosyltransferase 2 family.</text>
</comment>
<dbReference type="RefSeq" id="WP_136827703.1">
    <property type="nucleotide sequence ID" value="NZ_SWBP01000009.1"/>
</dbReference>
<keyword evidence="7" id="KW-1185">Reference proteome</keyword>
<evidence type="ECO:0000256" key="2">
    <source>
        <dbReference type="ARBA" id="ARBA00022676"/>
    </source>
</evidence>
<keyword evidence="3 6" id="KW-0808">Transferase</keyword>
<organism evidence="6 7">
    <name type="scientific">Pedobacter cryophilus</name>
    <dbReference type="NCBI Taxonomy" id="2571271"/>
    <lineage>
        <taxon>Bacteria</taxon>
        <taxon>Pseudomonadati</taxon>
        <taxon>Bacteroidota</taxon>
        <taxon>Sphingobacteriia</taxon>
        <taxon>Sphingobacteriales</taxon>
        <taxon>Sphingobacteriaceae</taxon>
        <taxon>Pedobacter</taxon>
    </lineage>
</organism>
<sequence length="374" mass="43467">MIIYIQYTLFFLFQLCFIIQLYYLLVIQKKFSSYKPLENNLAEATFPVSVIICARNEAKNLQQYLPFVLEQKYPDFEVIVVNDCSSDGSDDVLRVFQGKYPHLKVVKIEEHPRYKTAKKFAVTLGIKAASNEILVFTDADCKPDSENWLSLIAVNYINPATEIVLGYSPYLHKSGVLNKLIRYETFQTAINYFSFALNGMPYMGVGRNLSYKKSLFFKGKGFASHMHIPSGDDDLFVNQNSTSANTELEIRPESHVWSEPKLTWKSYWNQKLRHMGAGSLYKKQHQFNLGLQAISSVGFYLLLIICLSLKIELIALGSIFFLRFLAQLYTYYKPMVSLRNKDLRWWFILLDPFYYIYLTALSFAGFFRKKTTWK</sequence>
<protein>
    <submittedName>
        <fullName evidence="6">Glycosyltransferase</fullName>
    </submittedName>
</protein>
<evidence type="ECO:0000256" key="4">
    <source>
        <dbReference type="SAM" id="Phobius"/>
    </source>
</evidence>
<reference evidence="6 7" key="1">
    <citation type="submission" date="2019-04" db="EMBL/GenBank/DDBJ databases">
        <title>Pedobacter sp. AR-3-17 sp. nov., isolated from Arctic soil.</title>
        <authorList>
            <person name="Dahal R.H."/>
            <person name="Kim D.-U."/>
        </authorList>
    </citation>
    <scope>NUCLEOTIDE SEQUENCE [LARGE SCALE GENOMIC DNA]</scope>
    <source>
        <strain evidence="6 7">AR-3-17</strain>
    </source>
</reference>
<dbReference type="Proteomes" id="UP000308181">
    <property type="component" value="Unassembled WGS sequence"/>
</dbReference>
<keyword evidence="2" id="KW-0328">Glycosyltransferase</keyword>
<dbReference type="PANTHER" id="PTHR43630">
    <property type="entry name" value="POLY-BETA-1,6-N-ACETYL-D-GLUCOSAMINE SYNTHASE"/>
    <property type="match status" value="1"/>
</dbReference>
<keyword evidence="4" id="KW-1133">Transmembrane helix</keyword>
<dbReference type="EMBL" id="SWBP01000009">
    <property type="protein sequence ID" value="TKB95265.1"/>
    <property type="molecule type" value="Genomic_DNA"/>
</dbReference>
<dbReference type="Pfam" id="PF00535">
    <property type="entry name" value="Glycos_transf_2"/>
    <property type="match status" value="1"/>
</dbReference>
<dbReference type="Gene3D" id="3.90.550.10">
    <property type="entry name" value="Spore Coat Polysaccharide Biosynthesis Protein SpsA, Chain A"/>
    <property type="match status" value="1"/>
</dbReference>
<keyword evidence="4" id="KW-0472">Membrane</keyword>
<dbReference type="GO" id="GO:0016757">
    <property type="term" value="F:glycosyltransferase activity"/>
    <property type="evidence" value="ECO:0007669"/>
    <property type="project" value="UniProtKB-KW"/>
</dbReference>
<comment type="caution">
    <text evidence="6">The sequence shown here is derived from an EMBL/GenBank/DDBJ whole genome shotgun (WGS) entry which is preliminary data.</text>
</comment>
<feature type="transmembrane region" description="Helical" evidence="4">
    <location>
        <begin position="345"/>
        <end position="367"/>
    </location>
</feature>
<evidence type="ECO:0000259" key="5">
    <source>
        <dbReference type="Pfam" id="PF00535"/>
    </source>
</evidence>
<dbReference type="SUPFAM" id="SSF53448">
    <property type="entry name" value="Nucleotide-diphospho-sugar transferases"/>
    <property type="match status" value="1"/>
</dbReference>
<accession>A0A4U1BTY4</accession>
<name>A0A4U1BTY4_9SPHI</name>
<gene>
    <name evidence="6" type="ORF">FA046_16820</name>
</gene>
<dbReference type="AlphaFoldDB" id="A0A4U1BTY4"/>
<evidence type="ECO:0000256" key="1">
    <source>
        <dbReference type="ARBA" id="ARBA00006739"/>
    </source>
</evidence>
<feature type="transmembrane region" description="Helical" evidence="4">
    <location>
        <begin position="6"/>
        <end position="25"/>
    </location>
</feature>
<dbReference type="PANTHER" id="PTHR43630:SF1">
    <property type="entry name" value="POLY-BETA-1,6-N-ACETYL-D-GLUCOSAMINE SYNTHASE"/>
    <property type="match status" value="1"/>
</dbReference>
<dbReference type="OrthoDB" id="9800276at2"/>
<keyword evidence="4" id="KW-0812">Transmembrane</keyword>
<evidence type="ECO:0000256" key="3">
    <source>
        <dbReference type="ARBA" id="ARBA00022679"/>
    </source>
</evidence>
<dbReference type="InterPro" id="IPR001173">
    <property type="entry name" value="Glyco_trans_2-like"/>
</dbReference>
<proteinExistence type="inferred from homology"/>